<name>A0A917ZVB1_9ACTN</name>
<evidence type="ECO:0000256" key="1">
    <source>
        <dbReference type="SAM" id="MobiDB-lite"/>
    </source>
</evidence>
<proteinExistence type="predicted"/>
<comment type="caution">
    <text evidence="2">The sequence shown here is derived from an EMBL/GenBank/DDBJ whole genome shotgun (WGS) entry which is preliminary data.</text>
</comment>
<feature type="compositionally biased region" description="Low complexity" evidence="1">
    <location>
        <begin position="93"/>
        <end position="108"/>
    </location>
</feature>
<dbReference type="Gene3D" id="3.40.50.720">
    <property type="entry name" value="NAD(P)-binding Rossmann-like Domain"/>
    <property type="match status" value="1"/>
</dbReference>
<sequence length="108" mass="11894">MRRSRSGANWIVQRGLTGVLPIVGGDDQSKALAPDLMGRLGFGTVDAGRLAESWRFERDTIVCLAFYAATTLTSLEMARLRIATPRRGDEDPTCTTFPPRTTTRCYPS</sequence>
<gene>
    <name evidence="2" type="ORF">GCM10012280_54390</name>
</gene>
<reference evidence="2" key="1">
    <citation type="journal article" date="2014" name="Int. J. Syst. Evol. Microbiol.">
        <title>Complete genome sequence of Corynebacterium casei LMG S-19264T (=DSM 44701T), isolated from a smear-ripened cheese.</title>
        <authorList>
            <consortium name="US DOE Joint Genome Institute (JGI-PGF)"/>
            <person name="Walter F."/>
            <person name="Albersmeier A."/>
            <person name="Kalinowski J."/>
            <person name="Ruckert C."/>
        </authorList>
    </citation>
    <scope>NUCLEOTIDE SEQUENCE</scope>
    <source>
        <strain evidence="2">CGMCC 4.7201</strain>
    </source>
</reference>
<accession>A0A917ZVB1</accession>
<dbReference type="Proteomes" id="UP000641932">
    <property type="component" value="Unassembled WGS sequence"/>
</dbReference>
<feature type="region of interest" description="Disordered" evidence="1">
    <location>
        <begin position="86"/>
        <end position="108"/>
    </location>
</feature>
<evidence type="ECO:0000313" key="3">
    <source>
        <dbReference type="Proteomes" id="UP000641932"/>
    </source>
</evidence>
<evidence type="ECO:0000313" key="2">
    <source>
        <dbReference type="EMBL" id="GGO95967.1"/>
    </source>
</evidence>
<dbReference type="AlphaFoldDB" id="A0A917ZVB1"/>
<organism evidence="2 3">
    <name type="scientific">Wenjunlia tyrosinilytica</name>
    <dbReference type="NCBI Taxonomy" id="1544741"/>
    <lineage>
        <taxon>Bacteria</taxon>
        <taxon>Bacillati</taxon>
        <taxon>Actinomycetota</taxon>
        <taxon>Actinomycetes</taxon>
        <taxon>Kitasatosporales</taxon>
        <taxon>Streptomycetaceae</taxon>
        <taxon>Wenjunlia</taxon>
    </lineage>
</organism>
<dbReference type="EMBL" id="BMMS01000027">
    <property type="protein sequence ID" value="GGO95967.1"/>
    <property type="molecule type" value="Genomic_DNA"/>
</dbReference>
<keyword evidence="3" id="KW-1185">Reference proteome</keyword>
<reference evidence="2" key="2">
    <citation type="submission" date="2020-09" db="EMBL/GenBank/DDBJ databases">
        <authorList>
            <person name="Sun Q."/>
            <person name="Zhou Y."/>
        </authorList>
    </citation>
    <scope>NUCLEOTIDE SEQUENCE</scope>
    <source>
        <strain evidence="2">CGMCC 4.7201</strain>
    </source>
</reference>
<protein>
    <submittedName>
        <fullName evidence="2">Uncharacterized protein</fullName>
    </submittedName>
</protein>